<keyword evidence="5 6" id="KW-0472">Membrane</keyword>
<evidence type="ECO:0000256" key="3">
    <source>
        <dbReference type="ARBA" id="ARBA00022692"/>
    </source>
</evidence>
<evidence type="ECO:0000256" key="5">
    <source>
        <dbReference type="ARBA" id="ARBA00023136"/>
    </source>
</evidence>
<dbReference type="Proteomes" id="UP001500266">
    <property type="component" value="Unassembled WGS sequence"/>
</dbReference>
<dbReference type="PANTHER" id="PTHR10057">
    <property type="entry name" value="PERIPHERAL-TYPE BENZODIAZEPINE RECEPTOR"/>
    <property type="match status" value="1"/>
</dbReference>
<reference evidence="8" key="1">
    <citation type="journal article" date="2019" name="Int. J. Syst. Evol. Microbiol.">
        <title>The Global Catalogue of Microorganisms (GCM) 10K type strain sequencing project: providing services to taxonomists for standard genome sequencing and annotation.</title>
        <authorList>
            <consortium name="The Broad Institute Genomics Platform"/>
            <consortium name="The Broad Institute Genome Sequencing Center for Infectious Disease"/>
            <person name="Wu L."/>
            <person name="Ma J."/>
        </authorList>
    </citation>
    <scope>NUCLEOTIDE SEQUENCE [LARGE SCALE GENOMIC DNA]</scope>
    <source>
        <strain evidence="8">JCM 17316</strain>
    </source>
</reference>
<comment type="subcellular location">
    <subcellularLocation>
        <location evidence="1">Membrane</location>
        <topology evidence="1">Multi-pass membrane protein</topology>
    </subcellularLocation>
</comment>
<evidence type="ECO:0000256" key="2">
    <source>
        <dbReference type="ARBA" id="ARBA00007524"/>
    </source>
</evidence>
<dbReference type="EMBL" id="BAABDO010000019">
    <property type="protein sequence ID" value="GAA4135949.1"/>
    <property type="molecule type" value="Genomic_DNA"/>
</dbReference>
<dbReference type="RefSeq" id="WP_345019537.1">
    <property type="nucleotide sequence ID" value="NZ_BAABDO010000019.1"/>
</dbReference>
<dbReference type="PIRSF" id="PIRSF005859">
    <property type="entry name" value="PBR"/>
    <property type="match status" value="1"/>
</dbReference>
<evidence type="ECO:0000256" key="1">
    <source>
        <dbReference type="ARBA" id="ARBA00004141"/>
    </source>
</evidence>
<keyword evidence="4 6" id="KW-1133">Transmembrane helix</keyword>
<keyword evidence="3 6" id="KW-0812">Transmembrane</keyword>
<evidence type="ECO:0000256" key="4">
    <source>
        <dbReference type="ARBA" id="ARBA00022989"/>
    </source>
</evidence>
<dbReference type="InterPro" id="IPR004307">
    <property type="entry name" value="TspO_MBR"/>
</dbReference>
<dbReference type="Gene3D" id="1.20.1260.100">
    <property type="entry name" value="TspO/MBR protein"/>
    <property type="match status" value="1"/>
</dbReference>
<name>A0ABP7YGL0_9ACTN</name>
<gene>
    <name evidence="7" type="ORF">GCM10022416_19130</name>
</gene>
<dbReference type="Pfam" id="PF03073">
    <property type="entry name" value="TspO_MBR"/>
    <property type="match status" value="1"/>
</dbReference>
<dbReference type="InterPro" id="IPR038330">
    <property type="entry name" value="TspO/MBR-related_sf"/>
</dbReference>
<evidence type="ECO:0000256" key="6">
    <source>
        <dbReference type="SAM" id="Phobius"/>
    </source>
</evidence>
<dbReference type="CDD" id="cd15904">
    <property type="entry name" value="TSPO_MBR"/>
    <property type="match status" value="1"/>
</dbReference>
<feature type="transmembrane region" description="Helical" evidence="6">
    <location>
        <begin position="32"/>
        <end position="54"/>
    </location>
</feature>
<evidence type="ECO:0000313" key="8">
    <source>
        <dbReference type="Proteomes" id="UP001500266"/>
    </source>
</evidence>
<dbReference type="PANTHER" id="PTHR10057:SF0">
    <property type="entry name" value="TRANSLOCATOR PROTEIN"/>
    <property type="match status" value="1"/>
</dbReference>
<proteinExistence type="inferred from homology"/>
<keyword evidence="8" id="KW-1185">Reference proteome</keyword>
<accession>A0ABP7YGL0</accession>
<organism evidence="7 8">
    <name type="scientific">Actinomadura keratinilytica</name>
    <dbReference type="NCBI Taxonomy" id="547461"/>
    <lineage>
        <taxon>Bacteria</taxon>
        <taxon>Bacillati</taxon>
        <taxon>Actinomycetota</taxon>
        <taxon>Actinomycetes</taxon>
        <taxon>Streptosporangiales</taxon>
        <taxon>Thermomonosporaceae</taxon>
        <taxon>Actinomadura</taxon>
    </lineage>
</organism>
<evidence type="ECO:0000313" key="7">
    <source>
        <dbReference type="EMBL" id="GAA4135949.1"/>
    </source>
</evidence>
<comment type="caution">
    <text evidence="7">The sequence shown here is derived from an EMBL/GenBank/DDBJ whole genome shotgun (WGS) entry which is preliminary data.</text>
</comment>
<sequence length="142" mass="15338">MTATAVMGAAAVDADSRWYRSLAKPRWQPPSWAFGAVWTPLYASLAWATGRALLKATGRRRRVLACSLGVNLALNLAWNHLFFTRRSPKAGAVGTVLLDASNADLLKRIVSIDTAAAATLIPYAAWCLFATALNTDIAVRNH</sequence>
<comment type="similarity">
    <text evidence="2">Belongs to the TspO/BZRP family.</text>
</comment>
<protein>
    <submittedName>
        <fullName evidence="7">Tryptophan-rich sensory protein</fullName>
    </submittedName>
</protein>